<protein>
    <submittedName>
        <fullName evidence="2">Uncharacterized protein</fullName>
    </submittedName>
</protein>
<dbReference type="Pfam" id="PF09438">
    <property type="entry name" value="DUF2017"/>
    <property type="match status" value="1"/>
</dbReference>
<dbReference type="GeneID" id="94444292"/>
<dbReference type="InterPro" id="IPR018561">
    <property type="entry name" value="AosR"/>
</dbReference>
<comment type="caution">
    <text evidence="2">The sequence shown here is derived from an EMBL/GenBank/DDBJ whole genome shotgun (WGS) entry which is preliminary data.</text>
</comment>
<accession>A0A0F0KET8</accession>
<dbReference type="KEGG" id="mfol:DXT68_07805"/>
<dbReference type="Proteomes" id="UP000033572">
    <property type="component" value="Unassembled WGS sequence"/>
</dbReference>
<dbReference type="AlphaFoldDB" id="A0A0F0KET8"/>
<dbReference type="PATRIC" id="fig|104336.4.peg.2922"/>
<keyword evidence="3" id="KW-1185">Reference proteome</keyword>
<sequence length="163" mass="18530">MRSDVLHIEMARVEGAQLARLVDDLRDLVGADRDLTDPAIDRLVPDPYPEDADASRSFRETTRDDLLDRRALDADTVRAALDALRADLDTITQSEAFEEHVIEIPEPEVDAWMRTLTALRLVIASRLCIETDEDHDAEDPRFGVYDWLGYRLELIIEAADELL</sequence>
<evidence type="ECO:0000313" key="2">
    <source>
        <dbReference type="EMBL" id="KJL17781.1"/>
    </source>
</evidence>
<reference evidence="2 3" key="1">
    <citation type="submission" date="2015-02" db="EMBL/GenBank/DDBJ databases">
        <title>Draft genome sequences of ten Microbacterium spp. with emphasis on heavy metal contaminated environments.</title>
        <authorList>
            <person name="Corretto E."/>
        </authorList>
    </citation>
    <scope>NUCLEOTIDE SEQUENCE [LARGE SCALE GENOMIC DNA]</scope>
    <source>
        <strain evidence="2 3">DSM 12966</strain>
    </source>
</reference>
<evidence type="ECO:0000256" key="1">
    <source>
        <dbReference type="SAM" id="MobiDB-lite"/>
    </source>
</evidence>
<name>A0A0F0KET8_9MICO</name>
<proteinExistence type="predicted"/>
<evidence type="ECO:0000313" key="3">
    <source>
        <dbReference type="Proteomes" id="UP000033572"/>
    </source>
</evidence>
<dbReference type="RefSeq" id="WP_045255190.1">
    <property type="nucleotide sequence ID" value="NZ_CP031425.1"/>
</dbReference>
<gene>
    <name evidence="2" type="ORF">RN50_02882</name>
</gene>
<dbReference type="EMBL" id="JYIU01000046">
    <property type="protein sequence ID" value="KJL17781.1"/>
    <property type="molecule type" value="Genomic_DNA"/>
</dbReference>
<feature type="region of interest" description="Disordered" evidence="1">
    <location>
        <begin position="40"/>
        <end position="59"/>
    </location>
</feature>
<organism evidence="2 3">
    <name type="scientific">Microbacterium foliorum</name>
    <dbReference type="NCBI Taxonomy" id="104336"/>
    <lineage>
        <taxon>Bacteria</taxon>
        <taxon>Bacillati</taxon>
        <taxon>Actinomycetota</taxon>
        <taxon>Actinomycetes</taxon>
        <taxon>Micrococcales</taxon>
        <taxon>Microbacteriaceae</taxon>
        <taxon>Microbacterium</taxon>
    </lineage>
</organism>